<evidence type="ECO:0008006" key="5">
    <source>
        <dbReference type="Google" id="ProtNLM"/>
    </source>
</evidence>
<protein>
    <recommendedName>
        <fullName evidence="5">Integral membrane protein</fullName>
    </recommendedName>
</protein>
<feature type="compositionally biased region" description="Polar residues" evidence="1">
    <location>
        <begin position="82"/>
        <end position="92"/>
    </location>
</feature>
<evidence type="ECO:0000313" key="3">
    <source>
        <dbReference type="EMBL" id="OLZ62181.1"/>
    </source>
</evidence>
<keyword evidence="2" id="KW-0812">Transmembrane</keyword>
<comment type="caution">
    <text evidence="3">The sequence shown here is derived from an EMBL/GenBank/DDBJ whole genome shotgun (WGS) entry which is preliminary data.</text>
</comment>
<dbReference type="EMBL" id="MQUR01000061">
    <property type="protein sequence ID" value="OLZ62181.1"/>
    <property type="molecule type" value="Genomic_DNA"/>
</dbReference>
<sequence>MRIRHAAPAGAGRAEPLDIRGLLLTAAAMTPLIFPLIRGGADGWPVWVWPAFAASALALVALWRVERRRESAGGAPLVPPRSCSTPACTCRH</sequence>
<evidence type="ECO:0000256" key="1">
    <source>
        <dbReference type="SAM" id="MobiDB-lite"/>
    </source>
</evidence>
<reference evidence="3 4" key="1">
    <citation type="submission" date="2016-01" db="EMBL/GenBank/DDBJ databases">
        <title>Streptomyces amritsarensis strain MTCC 11845 genome sequencing and assembly.</title>
        <authorList>
            <person name="Sharma D."/>
            <person name="Nair G.R."/>
            <person name="Kaur G."/>
            <person name="Manhas R.K."/>
            <person name="Mayilraj S."/>
        </authorList>
    </citation>
    <scope>NUCLEOTIDE SEQUENCE [LARGE SCALE GENOMIC DNA]</scope>
    <source>
        <strain evidence="3 4">MTCC 11845</strain>
    </source>
</reference>
<evidence type="ECO:0000313" key="4">
    <source>
        <dbReference type="Proteomes" id="UP000187151"/>
    </source>
</evidence>
<keyword evidence="2" id="KW-1133">Transmembrane helix</keyword>
<keyword evidence="4" id="KW-1185">Reference proteome</keyword>
<accession>A0ABX3G0W6</accession>
<gene>
    <name evidence="3" type="ORF">AVW11_23610</name>
</gene>
<evidence type="ECO:0000256" key="2">
    <source>
        <dbReference type="SAM" id="Phobius"/>
    </source>
</evidence>
<feature type="region of interest" description="Disordered" evidence="1">
    <location>
        <begin position="72"/>
        <end position="92"/>
    </location>
</feature>
<dbReference type="Proteomes" id="UP000187151">
    <property type="component" value="Unassembled WGS sequence"/>
</dbReference>
<proteinExistence type="predicted"/>
<keyword evidence="2" id="KW-0472">Membrane</keyword>
<feature type="transmembrane region" description="Helical" evidence="2">
    <location>
        <begin position="21"/>
        <end position="41"/>
    </location>
</feature>
<feature type="transmembrane region" description="Helical" evidence="2">
    <location>
        <begin position="47"/>
        <end position="65"/>
    </location>
</feature>
<organism evidence="3 4">
    <name type="scientific">Streptomyces amritsarensis</name>
    <dbReference type="NCBI Taxonomy" id="681158"/>
    <lineage>
        <taxon>Bacteria</taxon>
        <taxon>Bacillati</taxon>
        <taxon>Actinomycetota</taxon>
        <taxon>Actinomycetes</taxon>
        <taxon>Kitasatosporales</taxon>
        <taxon>Streptomycetaceae</taxon>
        <taxon>Streptomyces</taxon>
    </lineage>
</organism>
<name>A0ABX3G0W6_9ACTN</name>